<dbReference type="SUPFAM" id="SSF51735">
    <property type="entry name" value="NAD(P)-binding Rossmann-fold domains"/>
    <property type="match status" value="1"/>
</dbReference>
<dbReference type="EMBL" id="AQQV01000003">
    <property type="protein sequence ID" value="ORE86341.1"/>
    <property type="molecule type" value="Genomic_DNA"/>
</dbReference>
<protein>
    <submittedName>
        <fullName evidence="1">Short-chain dehydrogenase/reductase SDR</fullName>
    </submittedName>
</protein>
<dbReference type="InterPro" id="IPR002347">
    <property type="entry name" value="SDR_fam"/>
</dbReference>
<dbReference type="PANTHER" id="PTHR43431">
    <property type="entry name" value="OXIDOREDUCTASE, SHORT CHAIN DEHYDROGENASE/REDUCTASE FAMILY (AFU_ORTHOLOGUE AFUA_5G14000)"/>
    <property type="match status" value="1"/>
</dbReference>
<sequence length="252" mass="26858">MNKSCALIVGVGDRQGVGGATSVLLARKGLHVFMVGRTAGKLDPLIEEITSEGGSADALTADCTESDQMAEVFAHISESGMDLRFALYNTGRNIPSAFLKSDQDHLDAHFKRGAYGGMLLGQGALRQMLSQPANTSHRGSIFYTGASASLRGKPMFAGFSAAKAGLRAMAQSMAREFGPQGVHISHVLIDGIVNGAIVQQLGLGLGKFMLNRKGVDGGLVPDEIAKAFWMLHQQPANAWTHELDLRPFKESF</sequence>
<dbReference type="Proteomes" id="UP000192342">
    <property type="component" value="Unassembled WGS sequence"/>
</dbReference>
<dbReference type="AlphaFoldDB" id="A0A1Y1SCJ7"/>
<organism evidence="1 2">
    <name type="scientific">Oceanococcus atlanticus</name>
    <dbReference type="NCBI Taxonomy" id="1317117"/>
    <lineage>
        <taxon>Bacteria</taxon>
        <taxon>Pseudomonadati</taxon>
        <taxon>Pseudomonadota</taxon>
        <taxon>Gammaproteobacteria</taxon>
        <taxon>Chromatiales</taxon>
        <taxon>Oceanococcaceae</taxon>
        <taxon>Oceanococcus</taxon>
    </lineage>
</organism>
<dbReference type="STRING" id="1317117.ATO7_13628"/>
<keyword evidence="2" id="KW-1185">Reference proteome</keyword>
<comment type="caution">
    <text evidence="1">The sequence shown here is derived from an EMBL/GenBank/DDBJ whole genome shotgun (WGS) entry which is preliminary data.</text>
</comment>
<evidence type="ECO:0000313" key="1">
    <source>
        <dbReference type="EMBL" id="ORE86341.1"/>
    </source>
</evidence>
<name>A0A1Y1SCJ7_9GAMM</name>
<reference evidence="1 2" key="1">
    <citation type="submission" date="2013-04" db="EMBL/GenBank/DDBJ databases">
        <title>Oceanococcus atlanticus 22II-S10r2 Genome Sequencing.</title>
        <authorList>
            <person name="Lai Q."/>
            <person name="Li G."/>
            <person name="Shao Z."/>
        </authorList>
    </citation>
    <scope>NUCLEOTIDE SEQUENCE [LARGE SCALE GENOMIC DNA]</scope>
    <source>
        <strain evidence="1 2">22II-S10r2</strain>
    </source>
</reference>
<accession>A0A1Y1SCJ7</accession>
<dbReference type="OrthoDB" id="5513072at2"/>
<dbReference type="PANTHER" id="PTHR43431:SF7">
    <property type="entry name" value="OXIDOREDUCTASE, SHORT CHAIN DEHYDROGENASE_REDUCTASE FAMILY (AFU_ORTHOLOGUE AFUA_5G14000)"/>
    <property type="match status" value="1"/>
</dbReference>
<dbReference type="RefSeq" id="WP_083562619.1">
    <property type="nucleotide sequence ID" value="NZ_AQQV01000003.1"/>
</dbReference>
<dbReference type="Gene3D" id="3.40.50.720">
    <property type="entry name" value="NAD(P)-binding Rossmann-like Domain"/>
    <property type="match status" value="1"/>
</dbReference>
<dbReference type="PRINTS" id="PR00081">
    <property type="entry name" value="GDHRDH"/>
</dbReference>
<dbReference type="Pfam" id="PF00106">
    <property type="entry name" value="adh_short"/>
    <property type="match status" value="1"/>
</dbReference>
<proteinExistence type="predicted"/>
<dbReference type="InterPro" id="IPR036291">
    <property type="entry name" value="NAD(P)-bd_dom_sf"/>
</dbReference>
<gene>
    <name evidence="1" type="ORF">ATO7_13628</name>
</gene>
<evidence type="ECO:0000313" key="2">
    <source>
        <dbReference type="Proteomes" id="UP000192342"/>
    </source>
</evidence>